<keyword evidence="2" id="KW-1185">Reference proteome</keyword>
<dbReference type="Proteomes" id="UP000265520">
    <property type="component" value="Unassembled WGS sequence"/>
</dbReference>
<dbReference type="EMBL" id="LXQA010055705">
    <property type="protein sequence ID" value="MCI04539.1"/>
    <property type="molecule type" value="Genomic_DNA"/>
</dbReference>
<sequence length="112" mass="12202">ARYGVERGRVREGGRNGSSWWREIARIRDGIGGLGGGWFEECVLRKVGDGLDTFFWTDPWLGGSPVSVRYGRLFDLAENKSSTVAEMSALGWEAGGRRGCGGDSCGLGRKRC</sequence>
<accession>A0A392NZC5</accession>
<name>A0A392NZC5_9FABA</name>
<comment type="caution">
    <text evidence="1">The sequence shown here is derived from an EMBL/GenBank/DDBJ whole genome shotgun (WGS) entry which is preliminary data.</text>
</comment>
<keyword evidence="1" id="KW-0675">Receptor</keyword>
<organism evidence="1 2">
    <name type="scientific">Trifolium medium</name>
    <dbReference type="NCBI Taxonomy" id="97028"/>
    <lineage>
        <taxon>Eukaryota</taxon>
        <taxon>Viridiplantae</taxon>
        <taxon>Streptophyta</taxon>
        <taxon>Embryophyta</taxon>
        <taxon>Tracheophyta</taxon>
        <taxon>Spermatophyta</taxon>
        <taxon>Magnoliopsida</taxon>
        <taxon>eudicotyledons</taxon>
        <taxon>Gunneridae</taxon>
        <taxon>Pentapetalae</taxon>
        <taxon>rosids</taxon>
        <taxon>fabids</taxon>
        <taxon>Fabales</taxon>
        <taxon>Fabaceae</taxon>
        <taxon>Papilionoideae</taxon>
        <taxon>50 kb inversion clade</taxon>
        <taxon>NPAAA clade</taxon>
        <taxon>Hologalegina</taxon>
        <taxon>IRL clade</taxon>
        <taxon>Trifolieae</taxon>
        <taxon>Trifolium</taxon>
    </lineage>
</organism>
<keyword evidence="1" id="KW-0808">Transferase</keyword>
<feature type="non-terminal residue" evidence="1">
    <location>
        <position position="1"/>
    </location>
</feature>
<dbReference type="PANTHER" id="PTHR36617:SF5">
    <property type="entry name" value="OS05G0421675 PROTEIN"/>
    <property type="match status" value="1"/>
</dbReference>
<evidence type="ECO:0000313" key="1">
    <source>
        <dbReference type="EMBL" id="MCI04539.1"/>
    </source>
</evidence>
<dbReference type="AlphaFoldDB" id="A0A392NZC5"/>
<keyword evidence="1" id="KW-0418">Kinase</keyword>
<evidence type="ECO:0000313" key="2">
    <source>
        <dbReference type="Proteomes" id="UP000265520"/>
    </source>
</evidence>
<proteinExistence type="predicted"/>
<dbReference type="PANTHER" id="PTHR36617">
    <property type="entry name" value="PROTEIN, PUTATIVE-RELATED"/>
    <property type="match status" value="1"/>
</dbReference>
<reference evidence="1 2" key="1">
    <citation type="journal article" date="2018" name="Front. Plant Sci.">
        <title>Red Clover (Trifolium pratense) and Zigzag Clover (T. medium) - A Picture of Genomic Similarities and Differences.</title>
        <authorList>
            <person name="Dluhosova J."/>
            <person name="Istvanek J."/>
            <person name="Nedelnik J."/>
            <person name="Repkova J."/>
        </authorList>
    </citation>
    <scope>NUCLEOTIDE SEQUENCE [LARGE SCALE GENOMIC DNA]</scope>
    <source>
        <strain evidence="2">cv. 10/8</strain>
        <tissue evidence="1">Leaf</tissue>
    </source>
</reference>
<protein>
    <submittedName>
        <fullName evidence="1">Cysteine-rich receptor-like protein kinase</fullName>
    </submittedName>
</protein>
<dbReference type="GO" id="GO:0016301">
    <property type="term" value="F:kinase activity"/>
    <property type="evidence" value="ECO:0007669"/>
    <property type="project" value="UniProtKB-KW"/>
</dbReference>